<dbReference type="PRINTS" id="PR00463">
    <property type="entry name" value="EP450I"/>
</dbReference>
<dbReference type="InterPro" id="IPR050121">
    <property type="entry name" value="Cytochrome_P450_monoxygenase"/>
</dbReference>
<evidence type="ECO:0000256" key="19">
    <source>
        <dbReference type="RuleBase" id="RU000461"/>
    </source>
</evidence>
<evidence type="ECO:0000256" key="18">
    <source>
        <dbReference type="PIRSR" id="PIRSR602401-1"/>
    </source>
</evidence>
<dbReference type="EMBL" id="JAUTDP010000002">
    <property type="protein sequence ID" value="KAK3401293.1"/>
    <property type="molecule type" value="Genomic_DNA"/>
</dbReference>
<evidence type="ECO:0000256" key="11">
    <source>
        <dbReference type="ARBA" id="ARBA00022827"/>
    </source>
</evidence>
<comment type="similarity">
    <text evidence="5">In the N-terminal section; belongs to the cytochrome P450 family.</text>
</comment>
<dbReference type="GO" id="GO:0004497">
    <property type="term" value="F:monooxygenase activity"/>
    <property type="evidence" value="ECO:0007669"/>
    <property type="project" value="UniProtKB-KW"/>
</dbReference>
<keyword evidence="12" id="KW-0521">NADP</keyword>
<proteinExistence type="inferred from homology"/>
<dbReference type="AlphaFoldDB" id="A0AAE0PJR2"/>
<dbReference type="GO" id="GO:0020037">
    <property type="term" value="F:heme binding"/>
    <property type="evidence" value="ECO:0007669"/>
    <property type="project" value="InterPro"/>
</dbReference>
<dbReference type="InterPro" id="IPR001128">
    <property type="entry name" value="Cyt_P450"/>
</dbReference>
<evidence type="ECO:0000256" key="13">
    <source>
        <dbReference type="ARBA" id="ARBA00022982"/>
    </source>
</evidence>
<name>A0AAE0PJR2_SORBR</name>
<dbReference type="FunFam" id="1.10.630.10:FF:000040">
    <property type="entry name" value="Bifunctional cytochrome P450/NADPH--P450 reductase"/>
    <property type="match status" value="1"/>
</dbReference>
<keyword evidence="21" id="KW-1185">Reference proteome</keyword>
<keyword evidence="13" id="KW-0249">Electron transport</keyword>
<evidence type="ECO:0000256" key="14">
    <source>
        <dbReference type="ARBA" id="ARBA00023002"/>
    </source>
</evidence>
<dbReference type="Gene3D" id="1.10.630.10">
    <property type="entry name" value="Cytochrome P450"/>
    <property type="match status" value="1"/>
</dbReference>
<dbReference type="PROSITE" id="PS00086">
    <property type="entry name" value="CYTOCHROME_P450"/>
    <property type="match status" value="1"/>
</dbReference>
<keyword evidence="6" id="KW-0813">Transport</keyword>
<evidence type="ECO:0000256" key="9">
    <source>
        <dbReference type="ARBA" id="ARBA00022643"/>
    </source>
</evidence>
<gene>
    <name evidence="20" type="ORF">B0T20DRAFT_389258</name>
</gene>
<dbReference type="InterPro" id="IPR036396">
    <property type="entry name" value="Cyt_P450_sf"/>
</dbReference>
<dbReference type="PANTHER" id="PTHR24305:SF108">
    <property type="entry name" value="P450, PUTATIVE (EUROFUNG)-RELATED"/>
    <property type="match status" value="1"/>
</dbReference>
<evidence type="ECO:0000256" key="10">
    <source>
        <dbReference type="ARBA" id="ARBA00022723"/>
    </source>
</evidence>
<evidence type="ECO:0000256" key="17">
    <source>
        <dbReference type="ARBA" id="ARBA00023194"/>
    </source>
</evidence>
<keyword evidence="16 19" id="KW-0503">Monooxygenase</keyword>
<keyword evidence="9" id="KW-0288">FMN</keyword>
<keyword evidence="14 19" id="KW-0560">Oxidoreductase</keyword>
<dbReference type="Proteomes" id="UP001281003">
    <property type="component" value="Unassembled WGS sequence"/>
</dbReference>
<keyword evidence="8" id="KW-0285">Flavoprotein</keyword>
<comment type="similarity">
    <text evidence="19">Belongs to the cytochrome P450 family.</text>
</comment>
<dbReference type="GO" id="GO:0005506">
    <property type="term" value="F:iron ion binding"/>
    <property type="evidence" value="ECO:0007669"/>
    <property type="project" value="InterPro"/>
</dbReference>
<organism evidence="20 21">
    <name type="scientific">Sordaria brevicollis</name>
    <dbReference type="NCBI Taxonomy" id="83679"/>
    <lineage>
        <taxon>Eukaryota</taxon>
        <taxon>Fungi</taxon>
        <taxon>Dikarya</taxon>
        <taxon>Ascomycota</taxon>
        <taxon>Pezizomycotina</taxon>
        <taxon>Sordariomycetes</taxon>
        <taxon>Sordariomycetidae</taxon>
        <taxon>Sordariales</taxon>
        <taxon>Sordariaceae</taxon>
        <taxon>Sordaria</taxon>
    </lineage>
</organism>
<evidence type="ECO:0000256" key="5">
    <source>
        <dbReference type="ARBA" id="ARBA00010018"/>
    </source>
</evidence>
<dbReference type="InterPro" id="IPR017972">
    <property type="entry name" value="Cyt_P450_CS"/>
</dbReference>
<comment type="caution">
    <text evidence="20">The sequence shown here is derived from an EMBL/GenBank/DDBJ whole genome shotgun (WGS) entry which is preliminary data.</text>
</comment>
<evidence type="ECO:0000313" key="21">
    <source>
        <dbReference type="Proteomes" id="UP001281003"/>
    </source>
</evidence>
<comment type="cofactor">
    <cofactor evidence="1">
        <name>FMN</name>
        <dbReference type="ChEBI" id="CHEBI:58210"/>
    </cofactor>
</comment>
<reference evidence="20" key="1">
    <citation type="journal article" date="2023" name="Mol. Phylogenet. Evol.">
        <title>Genome-scale phylogeny and comparative genomics of the fungal order Sordariales.</title>
        <authorList>
            <person name="Hensen N."/>
            <person name="Bonometti L."/>
            <person name="Westerberg I."/>
            <person name="Brannstrom I.O."/>
            <person name="Guillou S."/>
            <person name="Cros-Aarteil S."/>
            <person name="Calhoun S."/>
            <person name="Haridas S."/>
            <person name="Kuo A."/>
            <person name="Mondo S."/>
            <person name="Pangilinan J."/>
            <person name="Riley R."/>
            <person name="LaButti K."/>
            <person name="Andreopoulos B."/>
            <person name="Lipzen A."/>
            <person name="Chen C."/>
            <person name="Yan M."/>
            <person name="Daum C."/>
            <person name="Ng V."/>
            <person name="Clum A."/>
            <person name="Steindorff A."/>
            <person name="Ohm R.A."/>
            <person name="Martin F."/>
            <person name="Silar P."/>
            <person name="Natvig D.O."/>
            <person name="Lalanne C."/>
            <person name="Gautier V."/>
            <person name="Ament-Velasquez S.L."/>
            <person name="Kruys A."/>
            <person name="Hutchinson M.I."/>
            <person name="Powell A.J."/>
            <person name="Barry K."/>
            <person name="Miller A.N."/>
            <person name="Grigoriev I.V."/>
            <person name="Debuchy R."/>
            <person name="Gladieux P."/>
            <person name="Hiltunen Thoren M."/>
            <person name="Johannesson H."/>
        </authorList>
    </citation>
    <scope>NUCLEOTIDE SEQUENCE</scope>
    <source>
        <strain evidence="20">FGSC 1904</strain>
    </source>
</reference>
<dbReference type="Pfam" id="PF00067">
    <property type="entry name" value="p450"/>
    <property type="match status" value="1"/>
</dbReference>
<evidence type="ECO:0000256" key="1">
    <source>
        <dbReference type="ARBA" id="ARBA00001917"/>
    </source>
</evidence>
<dbReference type="InterPro" id="IPR002401">
    <property type="entry name" value="Cyt_P450_E_grp-I"/>
</dbReference>
<sequence length="532" mass="60376">MYVSKGKVEVRLYVKGDIDLVMRCSCVCYRWALALCTVCRGRWHLPCATQGYTTLNPPSLCHSEHYHWRTWGYNVSEFAQWRVTERTQEAGKRHTLRTSPKHQLTQSGEIFQVKILGKTIVFVASAALAEEICDEQRFQKYVGGPIVEIRALVHDSLFTAFHHEQSWGVHHRIIAPLLTPQVVSTYTDEINLCATEVIQKWASLGDNNVIEPLVDLNLLNFEATSLTLFSRKLNCIEAGGHSAIQAMEDAVSEAIMRPTRPGLVNWLLYSSKFKKAVKTLRTWAAETVKYRQENPTDKHDMLWAFMNAKDPETGKGLSDSEILDEIVTMPIGSATAPCAITATIYYLVQNPDVVTKARQELDRVLGDGPLRDEHLSQLPYIEGITRETLRLSCAAPGFNIEPIPRPNKADKSPILLQGGKYQVAHDQKLIIVLAGVNRDPAVFEDPLAFRPERMMGEEFERLPRGVKKWFGNGKRECVGKEWAKNFLKIVTARLIHEVDFVKVDDGWEFKQDGWFQIRPCGFRVGVKSRERV</sequence>
<comment type="cofactor">
    <cofactor evidence="2 18">
        <name>heme</name>
        <dbReference type="ChEBI" id="CHEBI:30413"/>
    </cofactor>
</comment>
<keyword evidence="11" id="KW-0274">FAD</keyword>
<comment type="cofactor">
    <cofactor evidence="3">
        <name>FAD</name>
        <dbReference type="ChEBI" id="CHEBI:57692"/>
    </cofactor>
</comment>
<comment type="pathway">
    <text evidence="4">Antibiotic biosynthesis.</text>
</comment>
<evidence type="ECO:0000256" key="16">
    <source>
        <dbReference type="ARBA" id="ARBA00023033"/>
    </source>
</evidence>
<reference evidence="20" key="2">
    <citation type="submission" date="2023-07" db="EMBL/GenBank/DDBJ databases">
        <authorList>
            <consortium name="Lawrence Berkeley National Laboratory"/>
            <person name="Haridas S."/>
            <person name="Hensen N."/>
            <person name="Bonometti L."/>
            <person name="Westerberg I."/>
            <person name="Brannstrom I.O."/>
            <person name="Guillou S."/>
            <person name="Cros-Aarteil S."/>
            <person name="Calhoun S."/>
            <person name="Kuo A."/>
            <person name="Mondo S."/>
            <person name="Pangilinan J."/>
            <person name="Riley R."/>
            <person name="LaButti K."/>
            <person name="Andreopoulos B."/>
            <person name="Lipzen A."/>
            <person name="Chen C."/>
            <person name="Yanf M."/>
            <person name="Daum C."/>
            <person name="Ng V."/>
            <person name="Clum A."/>
            <person name="Steindorff A."/>
            <person name="Ohm R."/>
            <person name="Martin F."/>
            <person name="Silar P."/>
            <person name="Natvig D."/>
            <person name="Lalanne C."/>
            <person name="Gautier V."/>
            <person name="Ament-velasquez S.L."/>
            <person name="Kruys A."/>
            <person name="Hutchinson M.I."/>
            <person name="Powell A.J."/>
            <person name="Barry K."/>
            <person name="Miller A.N."/>
            <person name="Grigoriev I.V."/>
            <person name="Debuchy R."/>
            <person name="Gladieux P."/>
            <person name="Thoren M.H."/>
            <person name="Johannesson H."/>
        </authorList>
    </citation>
    <scope>NUCLEOTIDE SEQUENCE</scope>
    <source>
        <strain evidence="20">FGSC 1904</strain>
    </source>
</reference>
<keyword evidence="15 18" id="KW-0408">Iron</keyword>
<evidence type="ECO:0000256" key="15">
    <source>
        <dbReference type="ARBA" id="ARBA00023004"/>
    </source>
</evidence>
<evidence type="ECO:0000256" key="2">
    <source>
        <dbReference type="ARBA" id="ARBA00001971"/>
    </source>
</evidence>
<evidence type="ECO:0000256" key="8">
    <source>
        <dbReference type="ARBA" id="ARBA00022630"/>
    </source>
</evidence>
<evidence type="ECO:0000256" key="6">
    <source>
        <dbReference type="ARBA" id="ARBA00022448"/>
    </source>
</evidence>
<keyword evidence="17" id="KW-0045">Antibiotic biosynthesis</keyword>
<evidence type="ECO:0000313" key="20">
    <source>
        <dbReference type="EMBL" id="KAK3401293.1"/>
    </source>
</evidence>
<evidence type="ECO:0000256" key="7">
    <source>
        <dbReference type="ARBA" id="ARBA00022617"/>
    </source>
</evidence>
<dbReference type="PANTHER" id="PTHR24305">
    <property type="entry name" value="CYTOCHROME P450"/>
    <property type="match status" value="1"/>
</dbReference>
<accession>A0AAE0PJR2</accession>
<evidence type="ECO:0000256" key="4">
    <source>
        <dbReference type="ARBA" id="ARBA00004792"/>
    </source>
</evidence>
<dbReference type="GO" id="GO:0016705">
    <property type="term" value="F:oxidoreductase activity, acting on paired donors, with incorporation or reduction of molecular oxygen"/>
    <property type="evidence" value="ECO:0007669"/>
    <property type="project" value="InterPro"/>
</dbReference>
<evidence type="ECO:0000256" key="12">
    <source>
        <dbReference type="ARBA" id="ARBA00022857"/>
    </source>
</evidence>
<dbReference type="GO" id="GO:0017000">
    <property type="term" value="P:antibiotic biosynthetic process"/>
    <property type="evidence" value="ECO:0007669"/>
    <property type="project" value="UniProtKB-KW"/>
</dbReference>
<evidence type="ECO:0000256" key="3">
    <source>
        <dbReference type="ARBA" id="ARBA00001974"/>
    </source>
</evidence>
<keyword evidence="10 18" id="KW-0479">Metal-binding</keyword>
<keyword evidence="7 18" id="KW-0349">Heme</keyword>
<protein>
    <submittedName>
        <fullName evidence="20">Cytochrome P450</fullName>
    </submittedName>
</protein>
<feature type="binding site" description="axial binding residue" evidence="18">
    <location>
        <position position="477"/>
    </location>
    <ligand>
        <name>heme</name>
        <dbReference type="ChEBI" id="CHEBI:30413"/>
    </ligand>
    <ligandPart>
        <name>Fe</name>
        <dbReference type="ChEBI" id="CHEBI:18248"/>
    </ligandPart>
</feature>
<dbReference type="SUPFAM" id="SSF48264">
    <property type="entry name" value="Cytochrome P450"/>
    <property type="match status" value="1"/>
</dbReference>